<dbReference type="Proteomes" id="UP000244450">
    <property type="component" value="Unassembled WGS sequence"/>
</dbReference>
<reference evidence="4 5" key="1">
    <citation type="submission" date="2018-04" db="EMBL/GenBank/DDBJ databases">
        <title>Chitinophaga fuyangensis sp. nov., isolated from soil in a chemical factory.</title>
        <authorList>
            <person name="Chen K."/>
        </authorList>
    </citation>
    <scope>NUCLEOTIDE SEQUENCE [LARGE SCALE GENOMIC DNA]</scope>
    <source>
        <strain evidence="4 5">LY-1</strain>
    </source>
</reference>
<dbReference type="SUPFAM" id="SSF52266">
    <property type="entry name" value="SGNH hydrolase"/>
    <property type="match status" value="1"/>
</dbReference>
<organism evidence="4 5">
    <name type="scientific">Chitinophaga parva</name>
    <dbReference type="NCBI Taxonomy" id="2169414"/>
    <lineage>
        <taxon>Bacteria</taxon>
        <taxon>Pseudomonadati</taxon>
        <taxon>Bacteroidota</taxon>
        <taxon>Chitinophagia</taxon>
        <taxon>Chitinophagales</taxon>
        <taxon>Chitinophagaceae</taxon>
        <taxon>Chitinophaga</taxon>
    </lineage>
</organism>
<evidence type="ECO:0000256" key="1">
    <source>
        <dbReference type="ARBA" id="ARBA00022801"/>
    </source>
</evidence>
<gene>
    <name evidence="4" type="ORF">DCC81_18135</name>
</gene>
<sequence length="646" mass="69743">MHVMTKLFALLGLALAPAGYAAAQVKLPAFITDSMVLQQATNAPIWGWSTPGQTVSVSGSWSSKAVTGVAGKDGKWMVKLPTPKAGGPYEVTIKANETKTLHGILIGEVWICSGQSNMEMPVQGWGAGTPIQNSATEIADANYPSIRMFTVDKAVGFAPQEDVKGSWATCAPTTVGSFSATAYFFGRQLYQQLHVPIGLIHTSWGGTIAEAWTSAPALRGMQDFNKDLDRVDSIRHHLKAMQLQDSIHAAGWQRALADRSDYNAPSLQWATMQVPGYWESLGQPSLDGIVWFKRTVDIPATWAGKDLKLDLGPIDDRDITYFNGQPIDSTMQGFTWMAERHYRIPASLVKAGSNTLVVKVIDDGGNGGMYGKPSQLALYPADQQPGAGIALGGTWQYAVAKVKPQPAVGNSPNQPSVLYNAMIAPLVPYAIKGAIWYQGEANVGRAAQYTRLFPLMIKDWRNHWQEGNFPFYFVQIAPFGYGGDSTQAAALRDAQRRTLKLAPNTGMAVTMDIGETGNIHPADKQDVGKRLALWALNKTYRKTDGVYSGPLYSGFEVKGNEVVVSFTNTDGGLSVVGDKLKDFELQDADGSWKPAQASISGEQVTVTSPDVKAPKGVRYAFYATAQGTLFNGKGLPASSFTSEALK</sequence>
<feature type="domain" description="Sialate O-acetylesterase" evidence="3">
    <location>
        <begin position="418"/>
        <end position="532"/>
    </location>
</feature>
<dbReference type="PANTHER" id="PTHR22901:SF0">
    <property type="entry name" value="SIALATE O-ACETYLESTERASE"/>
    <property type="match status" value="1"/>
</dbReference>
<dbReference type="GO" id="GO:0005975">
    <property type="term" value="P:carbohydrate metabolic process"/>
    <property type="evidence" value="ECO:0007669"/>
    <property type="project" value="TreeGrafter"/>
</dbReference>
<keyword evidence="5" id="KW-1185">Reference proteome</keyword>
<protein>
    <recommendedName>
        <fullName evidence="3">Sialate O-acetylesterase domain-containing protein</fullName>
    </recommendedName>
</protein>
<evidence type="ECO:0000259" key="3">
    <source>
        <dbReference type="Pfam" id="PF03629"/>
    </source>
</evidence>
<keyword evidence="1" id="KW-0378">Hydrolase</keyword>
<dbReference type="AlphaFoldDB" id="A0A2T7BIP3"/>
<keyword evidence="2" id="KW-0732">Signal</keyword>
<evidence type="ECO:0000313" key="4">
    <source>
        <dbReference type="EMBL" id="PUZ26156.1"/>
    </source>
</evidence>
<dbReference type="EMBL" id="QCYK01000002">
    <property type="protein sequence ID" value="PUZ26156.1"/>
    <property type="molecule type" value="Genomic_DNA"/>
</dbReference>
<dbReference type="SUPFAM" id="SSF49785">
    <property type="entry name" value="Galactose-binding domain-like"/>
    <property type="match status" value="1"/>
</dbReference>
<name>A0A2T7BIP3_9BACT</name>
<accession>A0A2T7BIP3</accession>
<dbReference type="InterPro" id="IPR039329">
    <property type="entry name" value="SIAE"/>
</dbReference>
<dbReference type="Gene3D" id="3.40.50.1110">
    <property type="entry name" value="SGNH hydrolase"/>
    <property type="match status" value="2"/>
</dbReference>
<evidence type="ECO:0000256" key="2">
    <source>
        <dbReference type="SAM" id="SignalP"/>
    </source>
</evidence>
<comment type="caution">
    <text evidence="4">The sequence shown here is derived from an EMBL/GenBank/DDBJ whole genome shotgun (WGS) entry which is preliminary data.</text>
</comment>
<feature type="chain" id="PRO_5015654960" description="Sialate O-acetylesterase domain-containing protein" evidence="2">
    <location>
        <begin position="24"/>
        <end position="646"/>
    </location>
</feature>
<evidence type="ECO:0000313" key="5">
    <source>
        <dbReference type="Proteomes" id="UP000244450"/>
    </source>
</evidence>
<dbReference type="PANTHER" id="PTHR22901">
    <property type="entry name" value="SIALATE O-ACETYLESTERASE"/>
    <property type="match status" value="1"/>
</dbReference>
<proteinExistence type="predicted"/>
<feature type="signal peptide" evidence="2">
    <location>
        <begin position="1"/>
        <end position="23"/>
    </location>
</feature>
<dbReference type="InterPro" id="IPR036514">
    <property type="entry name" value="SGNH_hydro_sf"/>
</dbReference>
<dbReference type="InterPro" id="IPR008979">
    <property type="entry name" value="Galactose-bd-like_sf"/>
</dbReference>
<dbReference type="OrthoDB" id="9816001at2"/>
<dbReference type="GO" id="GO:0001681">
    <property type="term" value="F:sialate O-acetylesterase activity"/>
    <property type="evidence" value="ECO:0007669"/>
    <property type="project" value="InterPro"/>
</dbReference>
<dbReference type="InterPro" id="IPR005181">
    <property type="entry name" value="SASA"/>
</dbReference>
<dbReference type="Pfam" id="PF03629">
    <property type="entry name" value="SASA"/>
    <property type="match status" value="1"/>
</dbReference>